<protein>
    <recommendedName>
        <fullName evidence="4">PH domain-containing protein</fullName>
    </recommendedName>
</protein>
<dbReference type="EMBL" id="CAKKNE010000005">
    <property type="protein sequence ID" value="CAH0376489.1"/>
    <property type="molecule type" value="Genomic_DNA"/>
</dbReference>
<reference evidence="2" key="1">
    <citation type="submission" date="2021-11" db="EMBL/GenBank/DDBJ databases">
        <authorList>
            <consortium name="Genoscope - CEA"/>
            <person name="William W."/>
        </authorList>
    </citation>
    <scope>NUCLEOTIDE SEQUENCE</scope>
</reference>
<dbReference type="InterPro" id="IPR011993">
    <property type="entry name" value="PH-like_dom_sf"/>
</dbReference>
<name>A0A8J2SZY2_9STRA</name>
<dbReference type="OrthoDB" id="10690792at2759"/>
<feature type="compositionally biased region" description="Pro residues" evidence="1">
    <location>
        <begin position="692"/>
        <end position="716"/>
    </location>
</feature>
<dbReference type="Proteomes" id="UP000789595">
    <property type="component" value="Unassembled WGS sequence"/>
</dbReference>
<evidence type="ECO:0008006" key="4">
    <source>
        <dbReference type="Google" id="ProtNLM"/>
    </source>
</evidence>
<feature type="compositionally biased region" description="Acidic residues" evidence="1">
    <location>
        <begin position="527"/>
        <end position="546"/>
    </location>
</feature>
<organism evidence="2 3">
    <name type="scientific">Pelagomonas calceolata</name>
    <dbReference type="NCBI Taxonomy" id="35677"/>
    <lineage>
        <taxon>Eukaryota</taxon>
        <taxon>Sar</taxon>
        <taxon>Stramenopiles</taxon>
        <taxon>Ochrophyta</taxon>
        <taxon>Pelagophyceae</taxon>
        <taxon>Pelagomonadales</taxon>
        <taxon>Pelagomonadaceae</taxon>
        <taxon>Pelagomonas</taxon>
    </lineage>
</organism>
<proteinExistence type="predicted"/>
<feature type="region of interest" description="Disordered" evidence="1">
    <location>
        <begin position="690"/>
        <end position="722"/>
    </location>
</feature>
<dbReference type="Gene3D" id="2.30.29.30">
    <property type="entry name" value="Pleckstrin-homology domain (PH domain)/Phosphotyrosine-binding domain (PTB)"/>
    <property type="match status" value="1"/>
</dbReference>
<evidence type="ECO:0000313" key="3">
    <source>
        <dbReference type="Proteomes" id="UP000789595"/>
    </source>
</evidence>
<dbReference type="AlphaFoldDB" id="A0A8J2SZY2"/>
<dbReference type="SUPFAM" id="SSF50729">
    <property type="entry name" value="PH domain-like"/>
    <property type="match status" value="1"/>
</dbReference>
<comment type="caution">
    <text evidence="2">The sequence shown here is derived from an EMBL/GenBank/DDBJ whole genome shotgun (WGS) entry which is preliminary data.</text>
</comment>
<feature type="compositionally biased region" description="Acidic residues" evidence="1">
    <location>
        <begin position="456"/>
        <end position="471"/>
    </location>
</feature>
<feature type="region of interest" description="Disordered" evidence="1">
    <location>
        <begin position="524"/>
        <end position="580"/>
    </location>
</feature>
<keyword evidence="3" id="KW-1185">Reference proteome</keyword>
<gene>
    <name evidence="2" type="ORF">PECAL_5P10830</name>
</gene>
<sequence length="837" mass="85601">MAQTPPNVAPLPQEHAEPLRAASLKTTNVVARLRGEATHARVSAAPGAPSPAIARLRARPESAAEVIEASADPDAAARAVAYVAFAPWSCDGRLVLRALAGARGRPAHGPLLAALGARSDAAAWARTLGAPRGPAAFLRAAVAEASLLACPEWLVAEAAVARDRRFFGERALAPAFAAAARPAAVGADLGAAAPPRAAPLALAWASADAADRFARSRPDRRAAARRVAALQGDLARFLDACRAWRALDAGRFTGEALDARRRALAAPPAPPALEGHWCATRAELRALGDAADDGPAGDLVVGAAGDEGAADAADTADAEAQARRVAHAWAEARRRRAAVRAAAAALAAATTASRGGAPAAALATARSQGAPAAARAAPRYARPTEAWAAAPRRRSLGDLRPDEQRRYFEDMLRRPWRDVDAGAAAPAPAAAAPAATPPRPPAAAYATFTERGDATPADDDDTADEEDDDAGFDPLALTRSYSERAGGYGDESDGEADDAALAYVEFSGGEDSGDSVDAAAPAAAFDSGDDADGSEDDAGAAGDSDDGTASTASEAAPPPDETSEAAPPAAPTPDGPATAYAGELFTKHAGHWCRVAARLVADVDGAGPGLLDGDRPLVLLDGCAVAASQRTDLGATPGRFFLAVTDAGGARRELACASVVERDVWVNAMQSALDAWAVAAAARAPATAAPAAPKPAAPKPAAPKPAAPKPAAPPPNRRQSSREVRGLALLAPPGVRVLKHCRHAKPHACFVMVDVHGAHLAWTKKRAQSQQGSVPIAEISDVTVGLATAVLARHGVPERADRYLSIVTRFRTLDVECESVAVRDDLAAAVDFLRDVE</sequence>
<evidence type="ECO:0000256" key="1">
    <source>
        <dbReference type="SAM" id="MobiDB-lite"/>
    </source>
</evidence>
<feature type="region of interest" description="Disordered" evidence="1">
    <location>
        <begin position="449"/>
        <end position="495"/>
    </location>
</feature>
<accession>A0A8J2SZY2</accession>
<evidence type="ECO:0000313" key="2">
    <source>
        <dbReference type="EMBL" id="CAH0376489.1"/>
    </source>
</evidence>